<feature type="non-terminal residue" evidence="2">
    <location>
        <position position="1"/>
    </location>
</feature>
<proteinExistence type="predicted"/>
<evidence type="ECO:0000256" key="1">
    <source>
        <dbReference type="SAM" id="MobiDB-lite"/>
    </source>
</evidence>
<organism evidence="2 3">
    <name type="scientific">Trifolium medium</name>
    <dbReference type="NCBI Taxonomy" id="97028"/>
    <lineage>
        <taxon>Eukaryota</taxon>
        <taxon>Viridiplantae</taxon>
        <taxon>Streptophyta</taxon>
        <taxon>Embryophyta</taxon>
        <taxon>Tracheophyta</taxon>
        <taxon>Spermatophyta</taxon>
        <taxon>Magnoliopsida</taxon>
        <taxon>eudicotyledons</taxon>
        <taxon>Gunneridae</taxon>
        <taxon>Pentapetalae</taxon>
        <taxon>rosids</taxon>
        <taxon>fabids</taxon>
        <taxon>Fabales</taxon>
        <taxon>Fabaceae</taxon>
        <taxon>Papilionoideae</taxon>
        <taxon>50 kb inversion clade</taxon>
        <taxon>NPAAA clade</taxon>
        <taxon>Hologalegina</taxon>
        <taxon>IRL clade</taxon>
        <taxon>Trifolieae</taxon>
        <taxon>Trifolium</taxon>
    </lineage>
</organism>
<accession>A0A392TKS7</accession>
<keyword evidence="3" id="KW-1185">Reference proteome</keyword>
<sequence>QQNKKPMKEILLPNKKAPPPLNLPDPDPTISSTQAPDLCSLVNGHLEQPQVLILQRDLQRDLPQPGIGPKRSREAIANRLSHS</sequence>
<dbReference type="Proteomes" id="UP000265520">
    <property type="component" value="Unassembled WGS sequence"/>
</dbReference>
<reference evidence="2 3" key="1">
    <citation type="journal article" date="2018" name="Front. Plant Sci.">
        <title>Red Clover (Trifolium pratense) and Zigzag Clover (T. medium) - A Picture of Genomic Similarities and Differences.</title>
        <authorList>
            <person name="Dluhosova J."/>
            <person name="Istvanek J."/>
            <person name="Nedelnik J."/>
            <person name="Repkova J."/>
        </authorList>
    </citation>
    <scope>NUCLEOTIDE SEQUENCE [LARGE SCALE GENOMIC DNA]</scope>
    <source>
        <strain evidence="3">cv. 10/8</strain>
        <tissue evidence="2">Leaf</tissue>
    </source>
</reference>
<dbReference type="EMBL" id="LXQA010586990">
    <property type="protein sequence ID" value="MCI60730.1"/>
    <property type="molecule type" value="Genomic_DNA"/>
</dbReference>
<evidence type="ECO:0000313" key="2">
    <source>
        <dbReference type="EMBL" id="MCI60730.1"/>
    </source>
</evidence>
<evidence type="ECO:0000313" key="3">
    <source>
        <dbReference type="Proteomes" id="UP000265520"/>
    </source>
</evidence>
<name>A0A392TKS7_9FABA</name>
<comment type="caution">
    <text evidence="2">The sequence shown here is derived from an EMBL/GenBank/DDBJ whole genome shotgun (WGS) entry which is preliminary data.</text>
</comment>
<feature type="compositionally biased region" description="Pro residues" evidence="1">
    <location>
        <begin position="16"/>
        <end position="27"/>
    </location>
</feature>
<dbReference type="AlphaFoldDB" id="A0A392TKS7"/>
<protein>
    <submittedName>
        <fullName evidence="2">Uncharacterized protein</fullName>
    </submittedName>
</protein>
<feature type="region of interest" description="Disordered" evidence="1">
    <location>
        <begin position="61"/>
        <end position="83"/>
    </location>
</feature>
<feature type="region of interest" description="Disordered" evidence="1">
    <location>
        <begin position="1"/>
        <end position="34"/>
    </location>
</feature>